<proteinExistence type="predicted"/>
<dbReference type="EMBL" id="AGNL01001836">
    <property type="protein sequence ID" value="EJK76695.1"/>
    <property type="molecule type" value="Genomic_DNA"/>
</dbReference>
<gene>
    <name evidence="1" type="ORF">THAOC_01530</name>
</gene>
<organism evidence="1 2">
    <name type="scientific">Thalassiosira oceanica</name>
    <name type="common">Marine diatom</name>
    <dbReference type="NCBI Taxonomy" id="159749"/>
    <lineage>
        <taxon>Eukaryota</taxon>
        <taxon>Sar</taxon>
        <taxon>Stramenopiles</taxon>
        <taxon>Ochrophyta</taxon>
        <taxon>Bacillariophyta</taxon>
        <taxon>Coscinodiscophyceae</taxon>
        <taxon>Thalassiosirophycidae</taxon>
        <taxon>Thalassiosirales</taxon>
        <taxon>Thalassiosiraceae</taxon>
        <taxon>Thalassiosira</taxon>
    </lineage>
</organism>
<accession>K0TH47</accession>
<reference evidence="1 2" key="1">
    <citation type="journal article" date="2012" name="Genome Biol.">
        <title>Genome and low-iron response of an oceanic diatom adapted to chronic iron limitation.</title>
        <authorList>
            <person name="Lommer M."/>
            <person name="Specht M."/>
            <person name="Roy A.S."/>
            <person name="Kraemer L."/>
            <person name="Andreson R."/>
            <person name="Gutowska M.A."/>
            <person name="Wolf J."/>
            <person name="Bergner S.V."/>
            <person name="Schilhabel M.B."/>
            <person name="Klostermeier U.C."/>
            <person name="Beiko R.G."/>
            <person name="Rosenstiel P."/>
            <person name="Hippler M."/>
            <person name="Laroche J."/>
        </authorList>
    </citation>
    <scope>NUCLEOTIDE SEQUENCE [LARGE SCALE GENOMIC DNA]</scope>
    <source>
        <strain evidence="1 2">CCMP1005</strain>
    </source>
</reference>
<dbReference type="Proteomes" id="UP000266841">
    <property type="component" value="Unassembled WGS sequence"/>
</dbReference>
<sequence>MTAKGFCDDLLNTIDMPFYVVFHFEDGMPSLPDTPLDAALNMASKVEREGTTIFPVMISSEGYSPTPNDVDYLEDLSSDNTFADVSDFFALYNLREKLASQIACGL</sequence>
<protein>
    <submittedName>
        <fullName evidence="1">Uncharacterized protein</fullName>
    </submittedName>
</protein>
<dbReference type="AlphaFoldDB" id="K0TH47"/>
<evidence type="ECO:0000313" key="1">
    <source>
        <dbReference type="EMBL" id="EJK76695.1"/>
    </source>
</evidence>
<name>K0TH47_THAOC</name>
<evidence type="ECO:0000313" key="2">
    <source>
        <dbReference type="Proteomes" id="UP000266841"/>
    </source>
</evidence>
<keyword evidence="2" id="KW-1185">Reference proteome</keyword>
<comment type="caution">
    <text evidence="1">The sequence shown here is derived from an EMBL/GenBank/DDBJ whole genome shotgun (WGS) entry which is preliminary data.</text>
</comment>